<dbReference type="EMBL" id="CAUOFW020006168">
    <property type="protein sequence ID" value="CAK9173418.1"/>
    <property type="molecule type" value="Genomic_DNA"/>
</dbReference>
<evidence type="ECO:0000313" key="3">
    <source>
        <dbReference type="Proteomes" id="UP001642360"/>
    </source>
</evidence>
<dbReference type="Proteomes" id="UP001642360">
    <property type="component" value="Unassembled WGS sequence"/>
</dbReference>
<gene>
    <name evidence="2" type="ORF">ILEXP_LOCUS43148</name>
</gene>
<evidence type="ECO:0000313" key="2">
    <source>
        <dbReference type="EMBL" id="CAK9173418.1"/>
    </source>
</evidence>
<evidence type="ECO:0000256" key="1">
    <source>
        <dbReference type="SAM" id="MobiDB-lite"/>
    </source>
</evidence>
<feature type="region of interest" description="Disordered" evidence="1">
    <location>
        <begin position="1"/>
        <end position="24"/>
    </location>
</feature>
<name>A0ABC8TV99_9AQUA</name>
<accession>A0ABC8TV99</accession>
<proteinExistence type="predicted"/>
<reference evidence="2 3" key="1">
    <citation type="submission" date="2024-02" db="EMBL/GenBank/DDBJ databases">
        <authorList>
            <person name="Vignale AGUSTIN F."/>
            <person name="Sosa J E."/>
            <person name="Modenutti C."/>
        </authorList>
    </citation>
    <scope>NUCLEOTIDE SEQUENCE [LARGE SCALE GENOMIC DNA]</scope>
</reference>
<feature type="compositionally biased region" description="Polar residues" evidence="1">
    <location>
        <begin position="1"/>
        <end position="17"/>
    </location>
</feature>
<sequence>MVSRSYSNLSDLTSGESPTFGRGGKRLSRVVTFAGVLSELDDESKSSVGSDAPSSVSQERMIIVGNQLPLRAHRRSEVGIFEDLETILWLPLKEPIWVDGVVLKNLSGCLC</sequence>
<keyword evidence="3" id="KW-1185">Reference proteome</keyword>
<organism evidence="2 3">
    <name type="scientific">Ilex paraguariensis</name>
    <name type="common">yerba mate</name>
    <dbReference type="NCBI Taxonomy" id="185542"/>
    <lineage>
        <taxon>Eukaryota</taxon>
        <taxon>Viridiplantae</taxon>
        <taxon>Streptophyta</taxon>
        <taxon>Embryophyta</taxon>
        <taxon>Tracheophyta</taxon>
        <taxon>Spermatophyta</taxon>
        <taxon>Magnoliopsida</taxon>
        <taxon>eudicotyledons</taxon>
        <taxon>Gunneridae</taxon>
        <taxon>Pentapetalae</taxon>
        <taxon>asterids</taxon>
        <taxon>campanulids</taxon>
        <taxon>Aquifoliales</taxon>
        <taxon>Aquifoliaceae</taxon>
        <taxon>Ilex</taxon>
    </lineage>
</organism>
<dbReference type="AlphaFoldDB" id="A0ABC8TV99"/>
<protein>
    <submittedName>
        <fullName evidence="2">Uncharacterized protein</fullName>
    </submittedName>
</protein>
<comment type="caution">
    <text evidence="2">The sequence shown here is derived from an EMBL/GenBank/DDBJ whole genome shotgun (WGS) entry which is preliminary data.</text>
</comment>